<dbReference type="EMBL" id="LBXL01000008">
    <property type="protein sequence ID" value="KKR30360.1"/>
    <property type="molecule type" value="Genomic_DNA"/>
</dbReference>
<evidence type="ECO:0000313" key="1">
    <source>
        <dbReference type="EMBL" id="KKR30360.1"/>
    </source>
</evidence>
<dbReference type="AlphaFoldDB" id="A0A0G0S6K6"/>
<sequence length="367" mass="42107">MNFNEIIEGNDIDKEYVDGIDHLVRDPRPLVRTIPSDEITPEIVRMLADNKIRRGNLVDYSVTSELELDILRFVNGNKPIEFVFQAFPFKCHNPVETLRRTPDLGELSFLLRLGDIDATIKQVYSPGVKFTVLTEGKTYQDLFGASSEEVMVFDEKCDLFCQKLELNGVINFVDFMDIVPDQSGFRELIRMEENKLRSSRSSKEISEMIESLSPVMMRSLAIMEEIPIKDLLVVFGFGNRTLNDLTGFQLSTLQYLSNEALEVTIKYLAIQSVKKNLNMVKSTFPESIYVSTISRQGIYSFHPIHRRTRLYPHHGVPVLGSDKTDIEFLGYILSKSDQYTAVYVKDDIEDAPFYFLKGTKHVKQWSV</sequence>
<name>A0A0G0S6K6_9BACT</name>
<accession>A0A0G0S6K6</accession>
<evidence type="ECO:0000313" key="2">
    <source>
        <dbReference type="Proteomes" id="UP000034793"/>
    </source>
</evidence>
<dbReference type="Proteomes" id="UP000034793">
    <property type="component" value="Unassembled WGS sequence"/>
</dbReference>
<dbReference type="PANTHER" id="PTHR37285">
    <property type="entry name" value="SPORE WALL MATURATION PROTEIN DIT1"/>
    <property type="match status" value="1"/>
</dbReference>
<gene>
    <name evidence="1" type="ORF">UT61_C0008G0016</name>
</gene>
<dbReference type="PANTHER" id="PTHR37285:SF5">
    <property type="entry name" value="SPORE WALL MATURATION PROTEIN DIT1"/>
    <property type="match status" value="1"/>
</dbReference>
<organism evidence="1 2">
    <name type="scientific">Candidatus Woesebacteria bacterium GW2011_GWA1_39_8</name>
    <dbReference type="NCBI Taxonomy" id="1618552"/>
    <lineage>
        <taxon>Bacteria</taxon>
        <taxon>Candidatus Woeseibacteriota</taxon>
    </lineage>
</organism>
<dbReference type="Pfam" id="PF05141">
    <property type="entry name" value="DIT1_PvcA"/>
    <property type="match status" value="1"/>
</dbReference>
<proteinExistence type="predicted"/>
<reference evidence="1 2" key="1">
    <citation type="journal article" date="2015" name="Nature">
        <title>rRNA introns, odd ribosomes, and small enigmatic genomes across a large radiation of phyla.</title>
        <authorList>
            <person name="Brown C.T."/>
            <person name="Hug L.A."/>
            <person name="Thomas B.C."/>
            <person name="Sharon I."/>
            <person name="Castelle C.J."/>
            <person name="Singh A."/>
            <person name="Wilkins M.J."/>
            <person name="Williams K.H."/>
            <person name="Banfield J.F."/>
        </authorList>
    </citation>
    <scope>NUCLEOTIDE SEQUENCE [LARGE SCALE GENOMIC DNA]</scope>
</reference>
<dbReference type="InterPro" id="IPR007817">
    <property type="entry name" value="Isocyanide_synthase_DIT1"/>
</dbReference>
<comment type="caution">
    <text evidence="1">The sequence shown here is derived from an EMBL/GenBank/DDBJ whole genome shotgun (WGS) entry which is preliminary data.</text>
</comment>
<protein>
    <submittedName>
        <fullName evidence="1">Pyoverdine/dityrosine biosynthesis protein</fullName>
    </submittedName>
</protein>